<organism evidence="3 4">
    <name type="scientific">Bowmanella dokdonensis</name>
    <dbReference type="NCBI Taxonomy" id="751969"/>
    <lineage>
        <taxon>Bacteria</taxon>
        <taxon>Pseudomonadati</taxon>
        <taxon>Pseudomonadota</taxon>
        <taxon>Gammaproteobacteria</taxon>
        <taxon>Alteromonadales</taxon>
        <taxon>Alteromonadaceae</taxon>
        <taxon>Bowmanella</taxon>
    </lineage>
</organism>
<dbReference type="GO" id="GO:0004222">
    <property type="term" value="F:metalloendopeptidase activity"/>
    <property type="evidence" value="ECO:0007669"/>
    <property type="project" value="TreeGrafter"/>
</dbReference>
<feature type="region of interest" description="Disordered" evidence="1">
    <location>
        <begin position="387"/>
        <end position="408"/>
    </location>
</feature>
<name>A0A939DNY7_9ALTE</name>
<dbReference type="PANTHER" id="PTHR21666:SF290">
    <property type="entry name" value="PEPTIDASE M23 DOMAIN PROTEIN"/>
    <property type="match status" value="1"/>
</dbReference>
<gene>
    <name evidence="3" type="ORF">J0A66_10285</name>
</gene>
<comment type="caution">
    <text evidence="3">The sequence shown here is derived from an EMBL/GenBank/DDBJ whole genome shotgun (WGS) entry which is preliminary data.</text>
</comment>
<feature type="domain" description="M23ase beta-sheet core" evidence="2">
    <location>
        <begin position="243"/>
        <end position="335"/>
    </location>
</feature>
<accession>A0A939DNY7</accession>
<proteinExistence type="predicted"/>
<dbReference type="RefSeq" id="WP_206573730.1">
    <property type="nucleotide sequence ID" value="NZ_JAFKCV010000005.1"/>
</dbReference>
<dbReference type="InterPro" id="IPR016047">
    <property type="entry name" value="M23ase_b-sheet_dom"/>
</dbReference>
<evidence type="ECO:0000313" key="4">
    <source>
        <dbReference type="Proteomes" id="UP000664654"/>
    </source>
</evidence>
<dbReference type="InterPro" id="IPR011055">
    <property type="entry name" value="Dup_hybrid_motif"/>
</dbReference>
<dbReference type="EMBL" id="JAFKCV010000005">
    <property type="protein sequence ID" value="MBN7825610.1"/>
    <property type="molecule type" value="Genomic_DNA"/>
</dbReference>
<dbReference type="Gene3D" id="2.70.70.10">
    <property type="entry name" value="Glucose Permease (Domain IIA)"/>
    <property type="match status" value="1"/>
</dbReference>
<evidence type="ECO:0000256" key="1">
    <source>
        <dbReference type="SAM" id="MobiDB-lite"/>
    </source>
</evidence>
<dbReference type="AlphaFoldDB" id="A0A939DNY7"/>
<keyword evidence="4" id="KW-1185">Reference proteome</keyword>
<dbReference type="CDD" id="cd12797">
    <property type="entry name" value="M23_peptidase"/>
    <property type="match status" value="1"/>
</dbReference>
<dbReference type="InterPro" id="IPR050570">
    <property type="entry name" value="Cell_wall_metabolism_enzyme"/>
</dbReference>
<dbReference type="SUPFAM" id="SSF51261">
    <property type="entry name" value="Duplicated hybrid motif"/>
    <property type="match status" value="1"/>
</dbReference>
<protein>
    <submittedName>
        <fullName evidence="3">M23 family metallopeptidase</fullName>
    </submittedName>
</protein>
<dbReference type="PANTHER" id="PTHR21666">
    <property type="entry name" value="PEPTIDASE-RELATED"/>
    <property type="match status" value="1"/>
</dbReference>
<feature type="compositionally biased region" description="Polar residues" evidence="1">
    <location>
        <begin position="398"/>
        <end position="408"/>
    </location>
</feature>
<evidence type="ECO:0000259" key="2">
    <source>
        <dbReference type="Pfam" id="PF01551"/>
    </source>
</evidence>
<dbReference type="Pfam" id="PF01551">
    <property type="entry name" value="Peptidase_M23"/>
    <property type="match status" value="1"/>
</dbReference>
<sequence length="408" mass="43852">METVSKSRELIFSARFLGLTLAMLLASFGLAAAPAEPTPHRQSFDIRIPVPLIPVPVAGTQHLVYELHLSNFSAKPLILQRLEVLDAKNKTVIADLDAPALATRLGRPGAGQYLTDAPTLAAGMSGVLYLELPLTDPIPQALEHQITFRSPEQDPGLADAVRSVPVPVHGGQAVVLGPPLRGGPWAAVYHPSWQRGHRRVIHAFGGQARIPDRLAIDWVRLDANGARAILDEDLVRNWHGYDAEVLAVADALVVATRNDIPESDTLSGRFKYEFEDATGNLVVLDLGDSRYAIYKHLKPGSVRVAPGERVRLGQVIGAVGFSGSAGGPQLHFHLADAPSPLGAAEGLPYVIDQFNLLGGYDNFESFGKSPWTPIGKDVMPRRTAEFPTPNAVVDFGQGSRQAGSTPTR</sequence>
<dbReference type="Proteomes" id="UP000664654">
    <property type="component" value="Unassembled WGS sequence"/>
</dbReference>
<reference evidence="3" key="1">
    <citation type="submission" date="2021-03" db="EMBL/GenBank/DDBJ databases">
        <title>novel species isolated from a fishpond in China.</title>
        <authorList>
            <person name="Lu H."/>
            <person name="Cai Z."/>
        </authorList>
    </citation>
    <scope>NUCLEOTIDE SEQUENCE</scope>
    <source>
        <strain evidence="3">JCM 30855</strain>
    </source>
</reference>
<evidence type="ECO:0000313" key="3">
    <source>
        <dbReference type="EMBL" id="MBN7825610.1"/>
    </source>
</evidence>